<comment type="caution">
    <text evidence="2">The sequence shown here is derived from an EMBL/GenBank/DDBJ whole genome shotgun (WGS) entry which is preliminary data.</text>
</comment>
<evidence type="ECO:0000256" key="1">
    <source>
        <dbReference type="SAM" id="MobiDB-lite"/>
    </source>
</evidence>
<accession>A0A4Q4NGB5</accession>
<dbReference type="VEuPathDB" id="FungiDB:CC77DRAFT_1023906"/>
<sequence length="107" mass="12152">MAQSQPEWNAQFERYTYTFYDSTYGRYYWKHYVPGQGWEFFNWVPVPVTTEQSQSQLQLRMDSVQTMAPSGAGPSGKGGGATGETIQGSYNPQNPQPNSHYELLDPC</sequence>
<proteinExistence type="predicted"/>
<feature type="compositionally biased region" description="Gly residues" evidence="1">
    <location>
        <begin position="73"/>
        <end position="82"/>
    </location>
</feature>
<protein>
    <submittedName>
        <fullName evidence="2">Uncharacterized protein</fullName>
    </submittedName>
</protein>
<dbReference type="AlphaFoldDB" id="A0A4Q4NGB5"/>
<organism evidence="2 3">
    <name type="scientific">Alternaria alternata</name>
    <name type="common">Alternaria rot fungus</name>
    <name type="synonym">Torula alternata</name>
    <dbReference type="NCBI Taxonomy" id="5599"/>
    <lineage>
        <taxon>Eukaryota</taxon>
        <taxon>Fungi</taxon>
        <taxon>Dikarya</taxon>
        <taxon>Ascomycota</taxon>
        <taxon>Pezizomycotina</taxon>
        <taxon>Dothideomycetes</taxon>
        <taxon>Pleosporomycetidae</taxon>
        <taxon>Pleosporales</taxon>
        <taxon>Pleosporineae</taxon>
        <taxon>Pleosporaceae</taxon>
        <taxon>Alternaria</taxon>
        <taxon>Alternaria sect. Alternaria</taxon>
        <taxon>Alternaria alternata complex</taxon>
    </lineage>
</organism>
<evidence type="ECO:0000313" key="2">
    <source>
        <dbReference type="EMBL" id="RYN75459.1"/>
    </source>
</evidence>
<reference evidence="3" key="1">
    <citation type="journal article" date="2019" name="bioRxiv">
        <title>Genomics, evolutionary history and diagnostics of the Alternaria alternata species group including apple and Asian pear pathotypes.</title>
        <authorList>
            <person name="Armitage A.D."/>
            <person name="Cockerton H.M."/>
            <person name="Sreenivasaprasad S."/>
            <person name="Woodhall J.W."/>
            <person name="Lane C.R."/>
            <person name="Harrison R.J."/>
            <person name="Clarkson J.P."/>
        </authorList>
    </citation>
    <scope>NUCLEOTIDE SEQUENCE [LARGE SCALE GENOMIC DNA]</scope>
    <source>
        <strain evidence="3">FERA 1177</strain>
    </source>
</reference>
<gene>
    <name evidence="2" type="ORF">AA0117_g6220</name>
</gene>
<feature type="region of interest" description="Disordered" evidence="1">
    <location>
        <begin position="66"/>
        <end position="107"/>
    </location>
</feature>
<dbReference type="Proteomes" id="UP000291422">
    <property type="component" value="Unassembled WGS sequence"/>
</dbReference>
<feature type="compositionally biased region" description="Polar residues" evidence="1">
    <location>
        <begin position="84"/>
        <end position="99"/>
    </location>
</feature>
<name>A0A4Q4NGB5_ALTAL</name>
<evidence type="ECO:0000313" key="3">
    <source>
        <dbReference type="Proteomes" id="UP000291422"/>
    </source>
</evidence>
<dbReference type="EMBL" id="PDXD01000014">
    <property type="protein sequence ID" value="RYN75459.1"/>
    <property type="molecule type" value="Genomic_DNA"/>
</dbReference>